<proteinExistence type="inferred from homology"/>
<dbReference type="Pfam" id="PF06826">
    <property type="entry name" value="Asp-Al_Ex"/>
    <property type="match status" value="2"/>
</dbReference>
<keyword evidence="7 8" id="KW-0472">Membrane</keyword>
<evidence type="ECO:0000256" key="2">
    <source>
        <dbReference type="ARBA" id="ARBA00009854"/>
    </source>
</evidence>
<name>A0A1M7Y480_9BACT</name>
<gene>
    <name evidence="10" type="ORF">SAMN02745220_01736</name>
</gene>
<dbReference type="Proteomes" id="UP000184603">
    <property type="component" value="Unassembled WGS sequence"/>
</dbReference>
<dbReference type="AlphaFoldDB" id="A0A1M7Y480"/>
<dbReference type="Pfam" id="PF02080">
    <property type="entry name" value="TrkA_C"/>
    <property type="match status" value="2"/>
</dbReference>
<dbReference type="PROSITE" id="PS51202">
    <property type="entry name" value="RCK_C"/>
    <property type="match status" value="2"/>
</dbReference>
<dbReference type="STRING" id="1121416.SAMN02745220_01736"/>
<protein>
    <submittedName>
        <fullName evidence="10">Putative transport protein</fullName>
    </submittedName>
</protein>
<keyword evidence="5 8" id="KW-0812">Transmembrane</keyword>
<evidence type="ECO:0000256" key="6">
    <source>
        <dbReference type="ARBA" id="ARBA00022989"/>
    </source>
</evidence>
<evidence type="ECO:0000256" key="1">
    <source>
        <dbReference type="ARBA" id="ARBA00004651"/>
    </source>
</evidence>
<feature type="transmembrane region" description="Helical" evidence="8">
    <location>
        <begin position="54"/>
        <end position="75"/>
    </location>
</feature>
<comment type="subcellular location">
    <subcellularLocation>
        <location evidence="1">Cell membrane</location>
        <topology evidence="1">Multi-pass membrane protein</topology>
    </subcellularLocation>
</comment>
<dbReference type="InterPro" id="IPR006512">
    <property type="entry name" value="YidE_YbjL"/>
</dbReference>
<dbReference type="NCBIfam" id="TIGR01625">
    <property type="entry name" value="YidE_YbjL_dupl"/>
    <property type="match status" value="2"/>
</dbReference>
<dbReference type="InterPro" id="IPR006037">
    <property type="entry name" value="RCK_C"/>
</dbReference>
<feature type="transmembrane region" description="Helical" evidence="8">
    <location>
        <begin position="350"/>
        <end position="375"/>
    </location>
</feature>
<feature type="transmembrane region" description="Helical" evidence="8">
    <location>
        <begin position="507"/>
        <end position="530"/>
    </location>
</feature>
<keyword evidence="11" id="KW-1185">Reference proteome</keyword>
<dbReference type="GO" id="GO:0008324">
    <property type="term" value="F:monoatomic cation transmembrane transporter activity"/>
    <property type="evidence" value="ECO:0007669"/>
    <property type="project" value="InterPro"/>
</dbReference>
<comment type="similarity">
    <text evidence="2">Belongs to the AAE transporter (TC 2.A.81) family.</text>
</comment>
<feature type="transmembrane region" description="Helical" evidence="8">
    <location>
        <begin position="478"/>
        <end position="495"/>
    </location>
</feature>
<feature type="transmembrane region" description="Helical" evidence="8">
    <location>
        <begin position="6"/>
        <end position="22"/>
    </location>
</feature>
<evidence type="ECO:0000313" key="11">
    <source>
        <dbReference type="Proteomes" id="UP000184603"/>
    </source>
</evidence>
<feature type="transmembrane region" description="Helical" evidence="8">
    <location>
        <begin position="381"/>
        <end position="400"/>
    </location>
</feature>
<dbReference type="RefSeq" id="WP_073613042.1">
    <property type="nucleotide sequence ID" value="NZ_FRFE01000006.1"/>
</dbReference>
<dbReference type="EMBL" id="FRFE01000006">
    <property type="protein sequence ID" value="SHO47026.1"/>
    <property type="molecule type" value="Genomic_DNA"/>
</dbReference>
<dbReference type="GO" id="GO:0006813">
    <property type="term" value="P:potassium ion transport"/>
    <property type="evidence" value="ECO:0007669"/>
    <property type="project" value="InterPro"/>
</dbReference>
<dbReference type="PANTHER" id="PTHR30445:SF3">
    <property type="entry name" value="TRANSPORT PROTEIN YIDE-RELATED"/>
    <property type="match status" value="1"/>
</dbReference>
<dbReference type="InterPro" id="IPR050144">
    <property type="entry name" value="AAE_transporter"/>
</dbReference>
<dbReference type="GO" id="GO:0005886">
    <property type="term" value="C:plasma membrane"/>
    <property type="evidence" value="ECO:0007669"/>
    <property type="project" value="UniProtKB-SubCell"/>
</dbReference>
<feature type="domain" description="RCK C-terminal" evidence="9">
    <location>
        <begin position="263"/>
        <end position="345"/>
    </location>
</feature>
<evidence type="ECO:0000256" key="3">
    <source>
        <dbReference type="ARBA" id="ARBA00022448"/>
    </source>
</evidence>
<reference evidence="10 11" key="1">
    <citation type="submission" date="2016-12" db="EMBL/GenBank/DDBJ databases">
        <authorList>
            <person name="Song W.-J."/>
            <person name="Kurnit D.M."/>
        </authorList>
    </citation>
    <scope>NUCLEOTIDE SEQUENCE [LARGE SCALE GENOMIC DNA]</scope>
    <source>
        <strain evidence="10 11">DSM 18488</strain>
    </source>
</reference>
<feature type="transmembrane region" description="Helical" evidence="8">
    <location>
        <begin position="420"/>
        <end position="442"/>
    </location>
</feature>
<evidence type="ECO:0000259" key="9">
    <source>
        <dbReference type="PROSITE" id="PS51202"/>
    </source>
</evidence>
<evidence type="ECO:0000256" key="5">
    <source>
        <dbReference type="ARBA" id="ARBA00022692"/>
    </source>
</evidence>
<sequence length="531" mass="57266">MDLLHNHIFLLLIITLLGMLLGRVRFKSFSLGSSGIIFIALFFGHFGLTLPSDFQTLGLVLFIYSIGLQAGPGFLHTLRDRGLKLTIGAVLIIAIGFVTALLASWFYGFDAGIGAGLFAGALTSTPGLAVAVEMAGPNAPAAYGLTYFFGVTGVILFIQLLPKVLKISIEKEENILNEEISQTSIPFAVAHIELTNPNIFGRKVMELHLSSIAPVVITRLLRQGAEEPVLVKGETELQEGDHLRIVGREPDLEKISMFLGIRVDSEISFDRALEKRSIIVSKREIVGMSLKQLNFREVFNVQLSRVTRNGIDLPATPNLSLHMGDTVHAVGDTRALANITKIFGNNTKELYSISLLPIFIGLLLGFLVGKIPLFIPFGGTFYLGTTGGVLVAGLVLSNLYKTGPIIWEIPSTANTFIRELGLILFMATVGTKTGATILTTLASQGFDLFFAGVAVTLIPLIGAVIICRYLLGLPFLRMIGVITGAMTSTPGLAATNDLSTTHYASSAYATVYPVALISMILFTKLLVLILR</sequence>
<feature type="transmembrane region" description="Helical" evidence="8">
    <location>
        <begin position="448"/>
        <end position="471"/>
    </location>
</feature>
<dbReference type="PANTHER" id="PTHR30445">
    <property type="entry name" value="K(+)_H(+) ANTIPORTER SUBUNIT KHTT"/>
    <property type="match status" value="1"/>
</dbReference>
<feature type="transmembrane region" description="Helical" evidence="8">
    <location>
        <begin position="141"/>
        <end position="161"/>
    </location>
</feature>
<organism evidence="10 11">
    <name type="scientific">Desulfopila aestuarii DSM 18488</name>
    <dbReference type="NCBI Taxonomy" id="1121416"/>
    <lineage>
        <taxon>Bacteria</taxon>
        <taxon>Pseudomonadati</taxon>
        <taxon>Thermodesulfobacteriota</taxon>
        <taxon>Desulfobulbia</taxon>
        <taxon>Desulfobulbales</taxon>
        <taxon>Desulfocapsaceae</taxon>
        <taxon>Desulfopila</taxon>
    </lineage>
</organism>
<keyword evidence="6 8" id="KW-1133">Transmembrane helix</keyword>
<dbReference type="Gene3D" id="3.30.70.1450">
    <property type="entry name" value="Regulator of K+ conductance, C-terminal domain"/>
    <property type="match status" value="2"/>
</dbReference>
<evidence type="ECO:0000313" key="10">
    <source>
        <dbReference type="EMBL" id="SHO47026.1"/>
    </source>
</evidence>
<evidence type="ECO:0000256" key="4">
    <source>
        <dbReference type="ARBA" id="ARBA00022475"/>
    </source>
</evidence>
<dbReference type="SUPFAM" id="SSF116726">
    <property type="entry name" value="TrkA C-terminal domain-like"/>
    <property type="match status" value="2"/>
</dbReference>
<keyword evidence="3" id="KW-0813">Transport</keyword>
<evidence type="ECO:0000256" key="8">
    <source>
        <dbReference type="SAM" id="Phobius"/>
    </source>
</evidence>
<feature type="transmembrane region" description="Helical" evidence="8">
    <location>
        <begin position="87"/>
        <end position="107"/>
    </location>
</feature>
<dbReference type="OrthoDB" id="9155749at2"/>
<feature type="transmembrane region" description="Helical" evidence="8">
    <location>
        <begin position="29"/>
        <end position="48"/>
    </location>
</feature>
<evidence type="ECO:0000256" key="7">
    <source>
        <dbReference type="ARBA" id="ARBA00023136"/>
    </source>
</evidence>
<accession>A0A1M7Y480</accession>
<feature type="domain" description="RCK C-terminal" evidence="9">
    <location>
        <begin position="173"/>
        <end position="261"/>
    </location>
</feature>
<dbReference type="InterPro" id="IPR036721">
    <property type="entry name" value="RCK_C_sf"/>
</dbReference>
<keyword evidence="4" id="KW-1003">Cell membrane</keyword>